<reference evidence="3" key="3">
    <citation type="submission" date="2016-11" db="EMBL/GenBank/DDBJ databases">
        <authorList>
            <person name="Jaros S."/>
            <person name="Januszkiewicz K."/>
            <person name="Wedrychowicz H."/>
        </authorList>
    </citation>
    <scope>NUCLEOTIDE SEQUENCE [LARGE SCALE GENOMIC DNA]</scope>
    <source>
        <strain evidence="3">DX253</strain>
    </source>
</reference>
<proteinExistence type="predicted"/>
<dbReference type="STRING" id="797209.GCA_000376445_03839"/>
<dbReference type="GO" id="GO:0005829">
    <property type="term" value="C:cytosol"/>
    <property type="evidence" value="ECO:0007669"/>
    <property type="project" value="TreeGrafter"/>
</dbReference>
<dbReference type="Proteomes" id="UP000003751">
    <property type="component" value="Unassembled WGS sequence"/>
</dbReference>
<dbReference type="PANTHER" id="PTHR35176:SF6">
    <property type="entry name" value="HEME OXYGENASE HI_0854-RELATED"/>
    <property type="match status" value="1"/>
</dbReference>
<protein>
    <submittedName>
        <fullName evidence="3">Pyridoxamine 5'-phosphate oxidase</fullName>
    </submittedName>
</protein>
<dbReference type="EMBL" id="FRAN01000005">
    <property type="protein sequence ID" value="SHL25465.1"/>
    <property type="molecule type" value="Genomic_DNA"/>
</dbReference>
<reference evidence="2 4" key="1">
    <citation type="journal article" date="2014" name="ISME J.">
        <title>Trehalose/2-sulfotrehalose biosynthesis and glycine-betaine uptake are widely spread mechanisms for osmoadaptation in the Halobacteriales.</title>
        <authorList>
            <person name="Youssef N.H."/>
            <person name="Savage-Ashlock K.N."/>
            <person name="McCully A.L."/>
            <person name="Luedtke B."/>
            <person name="Shaw E.I."/>
            <person name="Hoff W.D."/>
            <person name="Elshahed M.S."/>
        </authorList>
    </citation>
    <scope>NUCLEOTIDE SEQUENCE [LARGE SCALE GENOMIC DNA]</scope>
    <source>
        <strain evidence="2 4">DX253</strain>
    </source>
</reference>
<reference evidence="5" key="2">
    <citation type="submission" date="2016-11" db="EMBL/GenBank/DDBJ databases">
        <authorList>
            <person name="Varghese N."/>
            <person name="Submissions S."/>
        </authorList>
    </citation>
    <scope>NUCLEOTIDE SEQUENCE [LARGE SCALE GENOMIC DNA]</scope>
    <source>
        <strain evidence="5">DX253</strain>
    </source>
</reference>
<keyword evidence="5" id="KW-1185">Reference proteome</keyword>
<dbReference type="PATRIC" id="fig|797209.4.peg.2608"/>
<dbReference type="Proteomes" id="UP000184203">
    <property type="component" value="Unassembled WGS sequence"/>
</dbReference>
<evidence type="ECO:0000256" key="1">
    <source>
        <dbReference type="ARBA" id="ARBA00023002"/>
    </source>
</evidence>
<keyword evidence="1" id="KW-0560">Oxidoreductase</keyword>
<dbReference type="OrthoDB" id="139492at2157"/>
<name>E7QV14_HALPU</name>
<dbReference type="eggNOG" id="arCOG00516">
    <property type="taxonomic scope" value="Archaea"/>
</dbReference>
<sequence length="149" mass="16785">MTELSGVWSKDEIVAFFDRTTVPLRLACNTPSGRLWMVSLWYVFEDDTLRCATGASADIVGLLRNDSTVAFEISTNDPPYSGVRGNGTASVEPDPEKDLLRELLRRYLGGTDSRLARRLLSDDRTEVTIRIEPDRLHSWDFTQRMADAS</sequence>
<dbReference type="SUPFAM" id="SSF50475">
    <property type="entry name" value="FMN-binding split barrel"/>
    <property type="match status" value="1"/>
</dbReference>
<organism evidence="2 4">
    <name type="scientific">Haladaptatus paucihalophilus DX253</name>
    <dbReference type="NCBI Taxonomy" id="797209"/>
    <lineage>
        <taxon>Archaea</taxon>
        <taxon>Methanobacteriati</taxon>
        <taxon>Methanobacteriota</taxon>
        <taxon>Stenosarchaea group</taxon>
        <taxon>Halobacteria</taxon>
        <taxon>Halobacteriales</taxon>
        <taxon>Haladaptataceae</taxon>
        <taxon>Haladaptatus</taxon>
    </lineage>
</organism>
<evidence type="ECO:0000313" key="5">
    <source>
        <dbReference type="Proteomes" id="UP000184203"/>
    </source>
</evidence>
<dbReference type="InterPro" id="IPR012349">
    <property type="entry name" value="Split_barrel_FMN-bd"/>
</dbReference>
<dbReference type="GO" id="GO:0016627">
    <property type="term" value="F:oxidoreductase activity, acting on the CH-CH group of donors"/>
    <property type="evidence" value="ECO:0007669"/>
    <property type="project" value="TreeGrafter"/>
</dbReference>
<dbReference type="Gene3D" id="2.30.110.10">
    <property type="entry name" value="Electron Transport, Fmn-binding Protein, Chain A"/>
    <property type="match status" value="1"/>
</dbReference>
<evidence type="ECO:0000313" key="2">
    <source>
        <dbReference type="EMBL" id="EFW91532.1"/>
    </source>
</evidence>
<dbReference type="PANTHER" id="PTHR35176">
    <property type="entry name" value="HEME OXYGENASE HI_0854-RELATED"/>
    <property type="match status" value="1"/>
</dbReference>
<evidence type="ECO:0000313" key="3">
    <source>
        <dbReference type="EMBL" id="SHL25465.1"/>
    </source>
</evidence>
<gene>
    <name evidence="3" type="ORF">SAMN05444342_3431</name>
    <name evidence="2" type="ORF">ZOD2009_13251</name>
</gene>
<dbReference type="AlphaFoldDB" id="E7QV14"/>
<accession>E7QV14</accession>
<dbReference type="RefSeq" id="WP_007980555.1">
    <property type="nucleotide sequence ID" value="NZ_AEMG01000013.1"/>
</dbReference>
<dbReference type="EMBL" id="AEMG01000013">
    <property type="protein sequence ID" value="EFW91532.1"/>
    <property type="molecule type" value="Genomic_DNA"/>
</dbReference>
<dbReference type="GO" id="GO:0070967">
    <property type="term" value="F:coenzyme F420 binding"/>
    <property type="evidence" value="ECO:0007669"/>
    <property type="project" value="TreeGrafter"/>
</dbReference>
<dbReference type="InterPro" id="IPR052019">
    <property type="entry name" value="F420H2_bilvrd_red/Heme_oxyg"/>
</dbReference>
<evidence type="ECO:0000313" key="4">
    <source>
        <dbReference type="Proteomes" id="UP000003751"/>
    </source>
</evidence>